<dbReference type="InterPro" id="IPR006311">
    <property type="entry name" value="TAT_signal"/>
</dbReference>
<gene>
    <name evidence="3" type="ORF">SAMN04488078_103714</name>
</gene>
<dbReference type="InterPro" id="IPR054209">
    <property type="entry name" value="DUF6916"/>
</dbReference>
<proteinExistence type="predicted"/>
<protein>
    <recommendedName>
        <fullName evidence="2">DUF6916 domain-containing protein</fullName>
    </recommendedName>
</protein>
<evidence type="ECO:0000259" key="2">
    <source>
        <dbReference type="Pfam" id="PF21880"/>
    </source>
</evidence>
<reference evidence="3 4" key="1">
    <citation type="submission" date="2017-06" db="EMBL/GenBank/DDBJ databases">
        <authorList>
            <person name="Kim H.J."/>
            <person name="Triplett B.A."/>
        </authorList>
    </citation>
    <scope>NUCLEOTIDE SEQUENCE [LARGE SCALE GENOMIC DNA]</scope>
    <source>
        <strain evidence="3 4">DSM 11445</strain>
    </source>
</reference>
<dbReference type="AlphaFoldDB" id="A0A239HVP4"/>
<evidence type="ECO:0000313" key="3">
    <source>
        <dbReference type="EMBL" id="SNS85385.1"/>
    </source>
</evidence>
<dbReference type="EMBL" id="FZON01000037">
    <property type="protein sequence ID" value="SNS85385.1"/>
    <property type="molecule type" value="Genomic_DNA"/>
</dbReference>
<accession>A0A239HVP4</accession>
<evidence type="ECO:0000313" key="4">
    <source>
        <dbReference type="Proteomes" id="UP000198440"/>
    </source>
</evidence>
<dbReference type="RefSeq" id="WP_089279048.1">
    <property type="nucleotide sequence ID" value="NZ_FZON01000037.1"/>
</dbReference>
<dbReference type="Proteomes" id="UP000198440">
    <property type="component" value="Unassembled WGS sequence"/>
</dbReference>
<feature type="signal peptide" evidence="1">
    <location>
        <begin position="1"/>
        <end position="31"/>
    </location>
</feature>
<name>A0A239HVP4_9RHOB</name>
<dbReference type="Pfam" id="PF21880">
    <property type="entry name" value="DUF6916"/>
    <property type="match status" value="1"/>
</dbReference>
<dbReference type="OrthoDB" id="7852379at2"/>
<dbReference type="PROSITE" id="PS51318">
    <property type="entry name" value="TAT"/>
    <property type="match status" value="1"/>
</dbReference>
<feature type="domain" description="DUF6916" evidence="2">
    <location>
        <begin position="57"/>
        <end position="148"/>
    </location>
</feature>
<organism evidence="3 4">
    <name type="scientific">Antarctobacter heliothermus</name>
    <dbReference type="NCBI Taxonomy" id="74033"/>
    <lineage>
        <taxon>Bacteria</taxon>
        <taxon>Pseudomonadati</taxon>
        <taxon>Pseudomonadota</taxon>
        <taxon>Alphaproteobacteria</taxon>
        <taxon>Rhodobacterales</taxon>
        <taxon>Roseobacteraceae</taxon>
        <taxon>Antarctobacter</taxon>
    </lineage>
</organism>
<feature type="chain" id="PRO_5012511987" description="DUF6916 domain-containing protein" evidence="1">
    <location>
        <begin position="32"/>
        <end position="156"/>
    </location>
</feature>
<evidence type="ECO:0000256" key="1">
    <source>
        <dbReference type="SAM" id="SignalP"/>
    </source>
</evidence>
<sequence length="156" mass="16060">MGVLNSLSRRAVLAGQAALAGLTALPGVAMARTGPVTQAPEGAAPIVARAPRWHDATAEELASLVGERFRVSTKAHGDVVLKLVALEPGASGPARPGDLARRESVTALFDSPDAGPLVADGDGLHRVWHPRMGAADLYMTAVPRRHGGADIAIVLN</sequence>
<keyword evidence="1" id="KW-0732">Signal</keyword>